<evidence type="ECO:0000256" key="1">
    <source>
        <dbReference type="ARBA" id="ARBA00022801"/>
    </source>
</evidence>
<evidence type="ECO:0000313" key="3">
    <source>
        <dbReference type="EMBL" id="KAK8082520.1"/>
    </source>
</evidence>
<proteinExistence type="predicted"/>
<dbReference type="Gene3D" id="3.40.50.1820">
    <property type="entry name" value="alpha/beta hydrolase"/>
    <property type="match status" value="1"/>
</dbReference>
<dbReference type="InterPro" id="IPR050300">
    <property type="entry name" value="GDXG_lipolytic_enzyme"/>
</dbReference>
<comment type="caution">
    <text evidence="3">The sequence shown here is derived from an EMBL/GenBank/DDBJ whole genome shotgun (WGS) entry which is preliminary data.</text>
</comment>
<protein>
    <recommendedName>
        <fullName evidence="2">Alpha/beta hydrolase fold-3 domain-containing protein</fullName>
    </recommendedName>
</protein>
<dbReference type="PANTHER" id="PTHR48081:SF2">
    <property type="entry name" value="ALPHA_BETA-HYDROLASE"/>
    <property type="match status" value="1"/>
</dbReference>
<organism evidence="3 4">
    <name type="scientific">Apiospora saccharicola</name>
    <dbReference type="NCBI Taxonomy" id="335842"/>
    <lineage>
        <taxon>Eukaryota</taxon>
        <taxon>Fungi</taxon>
        <taxon>Dikarya</taxon>
        <taxon>Ascomycota</taxon>
        <taxon>Pezizomycotina</taxon>
        <taxon>Sordariomycetes</taxon>
        <taxon>Xylariomycetidae</taxon>
        <taxon>Amphisphaeriales</taxon>
        <taxon>Apiosporaceae</taxon>
        <taxon>Apiospora</taxon>
    </lineage>
</organism>
<evidence type="ECO:0000259" key="2">
    <source>
        <dbReference type="Pfam" id="PF07859"/>
    </source>
</evidence>
<dbReference type="InterPro" id="IPR029058">
    <property type="entry name" value="AB_hydrolase_fold"/>
</dbReference>
<keyword evidence="4" id="KW-1185">Reference proteome</keyword>
<sequence length="423" mass="47958">MILGPVSYLDCIVFCVFLAPQLLIHVGPIETLAVVLRCLPFLVYKLPASFIHERYYTSRSQQSPFVQKAAPFEDFVVRCVRYAFANIPPKVGRVFFSRQVALPFLRFRMLRHGLVRSPIHWHEYEDVRATFTSPELTKSLPLMLTVIQPRCRGVWLIKDPTRPVDVCVYYAHGGGFSMGSPYFYLEFLLTWVALLAQSGYRNPAIFALQYTLVPDDSFPTQLHQAIAGYQHVLSMVRDPARVCVSGDSAGATIMLSLLLSRANMKHDANSQLNETGDWRQERPRMAAFISPWTTLISPKHRNTPSDYLDEERLHEFALDYANRKAEPDDPRISPGNCRDAQWWERACPSGGIYVAYGTEEVFAPEIEDLVSFWETHGVNASSQAEEAGIHAWPVASLFLCTSATNRQKGLKALVEQIKENIRV</sequence>
<accession>A0ABR1WJ62</accession>
<dbReference type="SUPFAM" id="SSF53474">
    <property type="entry name" value="alpha/beta-Hydrolases"/>
    <property type="match status" value="1"/>
</dbReference>
<keyword evidence="1" id="KW-0378">Hydrolase</keyword>
<dbReference type="Pfam" id="PF07859">
    <property type="entry name" value="Abhydrolase_3"/>
    <property type="match status" value="1"/>
</dbReference>
<dbReference type="PANTHER" id="PTHR48081">
    <property type="entry name" value="AB HYDROLASE SUPERFAMILY PROTEIN C4A8.06C"/>
    <property type="match status" value="1"/>
</dbReference>
<feature type="domain" description="Alpha/beta hydrolase fold-3" evidence="2">
    <location>
        <begin position="168"/>
        <end position="392"/>
    </location>
</feature>
<dbReference type="InterPro" id="IPR013094">
    <property type="entry name" value="AB_hydrolase_3"/>
</dbReference>
<evidence type="ECO:0000313" key="4">
    <source>
        <dbReference type="Proteomes" id="UP001446871"/>
    </source>
</evidence>
<dbReference type="Proteomes" id="UP001446871">
    <property type="component" value="Unassembled WGS sequence"/>
</dbReference>
<reference evidence="3 4" key="1">
    <citation type="submission" date="2023-01" db="EMBL/GenBank/DDBJ databases">
        <title>Analysis of 21 Apiospora genomes using comparative genomics revels a genus with tremendous synthesis potential of carbohydrate active enzymes and secondary metabolites.</title>
        <authorList>
            <person name="Sorensen T."/>
        </authorList>
    </citation>
    <scope>NUCLEOTIDE SEQUENCE [LARGE SCALE GENOMIC DNA]</scope>
    <source>
        <strain evidence="3 4">CBS 83171</strain>
    </source>
</reference>
<gene>
    <name evidence="3" type="ORF">PG996_001301</name>
</gene>
<name>A0ABR1WJ62_9PEZI</name>
<dbReference type="EMBL" id="JAQQWM010000001">
    <property type="protein sequence ID" value="KAK8082520.1"/>
    <property type="molecule type" value="Genomic_DNA"/>
</dbReference>